<keyword evidence="1" id="KW-0812">Transmembrane</keyword>
<feature type="transmembrane region" description="Helical" evidence="1">
    <location>
        <begin position="240"/>
        <end position="260"/>
    </location>
</feature>
<feature type="transmembrane region" description="Helical" evidence="1">
    <location>
        <begin position="336"/>
        <end position="358"/>
    </location>
</feature>
<feature type="transmembrane region" description="Helical" evidence="1">
    <location>
        <begin position="402"/>
        <end position="423"/>
    </location>
</feature>
<feature type="domain" description="DUF4010" evidence="2">
    <location>
        <begin position="186"/>
        <end position="393"/>
    </location>
</feature>
<reference evidence="3 4" key="1">
    <citation type="submission" date="2018-04" db="EMBL/GenBank/DDBJ databases">
        <title>Genomic Encyclopedia of Type Strains, Phase IV (KMG-IV): sequencing the most valuable type-strain genomes for metagenomic binning, comparative biology and taxonomic classification.</title>
        <authorList>
            <person name="Goeker M."/>
        </authorList>
    </citation>
    <scope>NUCLEOTIDE SEQUENCE [LARGE SCALE GENOMIC DNA]</scope>
    <source>
        <strain evidence="3 4">DSM 28520</strain>
    </source>
</reference>
<feature type="transmembrane region" description="Helical" evidence="1">
    <location>
        <begin position="310"/>
        <end position="329"/>
    </location>
</feature>
<dbReference type="EMBL" id="QEKY01000015">
    <property type="protein sequence ID" value="PVZ08070.1"/>
    <property type="molecule type" value="Genomic_DNA"/>
</dbReference>
<dbReference type="PANTHER" id="PTHR39084:SF1">
    <property type="entry name" value="DUF4010 DOMAIN-CONTAINING PROTEIN"/>
    <property type="match status" value="1"/>
</dbReference>
<dbReference type="Pfam" id="PF13194">
    <property type="entry name" value="DUF4010"/>
    <property type="match status" value="1"/>
</dbReference>
<feature type="transmembrane region" description="Helical" evidence="1">
    <location>
        <begin position="208"/>
        <end position="228"/>
    </location>
</feature>
<dbReference type="OrthoDB" id="9813718at2"/>
<proteinExistence type="predicted"/>
<dbReference type="GeneID" id="94551265"/>
<dbReference type="PANTHER" id="PTHR39084">
    <property type="entry name" value="MEMBRANE PROTEIN-RELATED"/>
    <property type="match status" value="1"/>
</dbReference>
<keyword evidence="1" id="KW-0472">Membrane</keyword>
<dbReference type="AlphaFoldDB" id="A0A2U1F7X0"/>
<feature type="transmembrane region" description="Helical" evidence="1">
    <location>
        <begin position="177"/>
        <end position="196"/>
    </location>
</feature>
<sequence length="424" mass="47917">MELWSSIPKEVINFVLVLLFSFSLGMEQHKQSIANTDKKVFGTDRTFTFFGLLGYVLLLPSKDQLWPFLIGFVVIACFMMIFYLMRIREDGQYGLTTVMLGLLVYTFPLLIDRSPLWISLLIFVVVLILAEIKKPLQNLSAQVSETEFITLAKFITIAFIVLPSLPNEDLSPMIPVSPYRIWLAVVVVSAVSYFSYLLRRYMFPKASLILSGILGGLYSSMVTTIILAKQSKEKKYSPQMYAGAIIIASAMMYFRVYVLLFIFNRDLALASWLYFLLLFLVSMTTGYFLYKRGEKVHGDKTAAFSNSNPLEFKVAVVFAGLYLLFSAVTQFMVTQFGAAGLTALSFIVGFTDITPFLLNLFQGHYSITSTMVLIATMQVMVSNNILKCAYARLWSTVETTKWTWRGFGIVIALNVAVILLLYLL</sequence>
<feature type="transmembrane region" description="Helical" evidence="1">
    <location>
        <begin position="364"/>
        <end position="381"/>
    </location>
</feature>
<feature type="transmembrane region" description="Helical" evidence="1">
    <location>
        <begin position="92"/>
        <end position="111"/>
    </location>
</feature>
<evidence type="ECO:0000313" key="4">
    <source>
        <dbReference type="Proteomes" id="UP000245462"/>
    </source>
</evidence>
<evidence type="ECO:0000313" key="3">
    <source>
        <dbReference type="EMBL" id="PVZ08070.1"/>
    </source>
</evidence>
<accession>A0A2U1F7X0</accession>
<gene>
    <name evidence="3" type="ORF">C7382_1153</name>
</gene>
<evidence type="ECO:0000259" key="2">
    <source>
        <dbReference type="Pfam" id="PF13194"/>
    </source>
</evidence>
<keyword evidence="1" id="KW-1133">Transmembrane helix</keyword>
<feature type="transmembrane region" description="Helical" evidence="1">
    <location>
        <begin position="272"/>
        <end position="290"/>
    </location>
</feature>
<feature type="transmembrane region" description="Helical" evidence="1">
    <location>
        <begin position="117"/>
        <end position="136"/>
    </location>
</feature>
<dbReference type="Proteomes" id="UP000245462">
    <property type="component" value="Unassembled WGS sequence"/>
</dbReference>
<name>A0A2U1F7X0_9PORP</name>
<comment type="caution">
    <text evidence="3">The sequence shown here is derived from an EMBL/GenBank/DDBJ whole genome shotgun (WGS) entry which is preliminary data.</text>
</comment>
<protein>
    <submittedName>
        <fullName evidence="3">Uncharacterized membrane protein (DUF4010 family)</fullName>
    </submittedName>
</protein>
<feature type="transmembrane region" description="Helical" evidence="1">
    <location>
        <begin position="148"/>
        <end position="165"/>
    </location>
</feature>
<evidence type="ECO:0000256" key="1">
    <source>
        <dbReference type="SAM" id="Phobius"/>
    </source>
</evidence>
<dbReference type="RefSeq" id="WP_116679803.1">
    <property type="nucleotide sequence ID" value="NZ_QEKY01000015.1"/>
</dbReference>
<keyword evidence="4" id="KW-1185">Reference proteome</keyword>
<organism evidence="3 4">
    <name type="scientific">Porphyromonas loveana</name>
    <dbReference type="NCBI Taxonomy" id="1884669"/>
    <lineage>
        <taxon>Bacteria</taxon>
        <taxon>Pseudomonadati</taxon>
        <taxon>Bacteroidota</taxon>
        <taxon>Bacteroidia</taxon>
        <taxon>Bacteroidales</taxon>
        <taxon>Porphyromonadaceae</taxon>
        <taxon>Porphyromonas</taxon>
    </lineage>
</organism>
<feature type="transmembrane region" description="Helical" evidence="1">
    <location>
        <begin position="65"/>
        <end position="85"/>
    </location>
</feature>
<dbReference type="InterPro" id="IPR025105">
    <property type="entry name" value="DUF4010"/>
</dbReference>